<evidence type="ECO:0000313" key="3">
    <source>
        <dbReference type="EMBL" id="NEC55859.1"/>
    </source>
</evidence>
<sequence length="375" mass="38899">MRRKAFGAVAVAVAAALTGLAGPASAETPAEILQAGAQAGVSAGYPGVIGLVRNGESTQYIHAGYGNLTTKTPADPKAQFRIGSDTKAFTAAVLLRLEAEGRLSLDDTVARWLPGAVNGNGNDGTKITVRQVLHQTSGLPDYAGDSRFLDSYVANTNPRQAWPSQTLVDIATSHPSLSAPGAAFHYSNTNYVLAGMVIKAVTGNEPAAEIQRRVFEPLGLGNTSFPAADPGLSGNHLNGYYISLGVFYNDFTVSNVQAFGTAGAIVSTEDDLATFERALLSGKLLPPQQQTELKTTVPADTAGNRYGLGIGLSPTACGLAWNHSGGVLGYYNLWLTSDDGSKQVLVAANENHLAGAATRGQTTLGNAALKSYCAS</sequence>
<evidence type="ECO:0000313" key="6">
    <source>
        <dbReference type="Proteomes" id="UP000470404"/>
    </source>
</evidence>
<reference evidence="3 6" key="2">
    <citation type="submission" date="2020-01" db="EMBL/GenBank/DDBJ databases">
        <title>Insect and environment-associated Actinomycetes.</title>
        <authorList>
            <person name="Currrie C."/>
            <person name="Chevrette M."/>
            <person name="Carlson C."/>
            <person name="Stubbendieck R."/>
            <person name="Wendt-Pienkowski E."/>
        </authorList>
    </citation>
    <scope>NUCLEOTIDE SEQUENCE [LARGE SCALE GENOMIC DNA]</scope>
    <source>
        <strain evidence="3 6">SID8386</strain>
    </source>
</reference>
<feature type="chain" id="PRO_5044058562" evidence="1">
    <location>
        <begin position="27"/>
        <end position="375"/>
    </location>
</feature>
<keyword evidence="4" id="KW-0121">Carboxypeptidase</keyword>
<keyword evidence="1" id="KW-0732">Signal</keyword>
<evidence type="ECO:0000313" key="4">
    <source>
        <dbReference type="EMBL" id="SFO50795.1"/>
    </source>
</evidence>
<dbReference type="InterPro" id="IPR050491">
    <property type="entry name" value="AmpC-like"/>
</dbReference>
<dbReference type="InterPro" id="IPR012338">
    <property type="entry name" value="Beta-lactam/transpept-like"/>
</dbReference>
<keyword evidence="4" id="KW-0645">Protease</keyword>
<protein>
    <submittedName>
        <fullName evidence="3">Beta-lactamase family protein</fullName>
    </submittedName>
    <submittedName>
        <fullName evidence="4">D-alanyl-D-alanine carboxypeptidase</fullName>
    </submittedName>
</protein>
<reference evidence="4 5" key="1">
    <citation type="submission" date="2016-10" db="EMBL/GenBank/DDBJ databases">
        <authorList>
            <person name="de Groot N.N."/>
        </authorList>
    </citation>
    <scope>NUCLEOTIDE SEQUENCE [LARGE SCALE GENOMIC DNA]</scope>
    <source>
        <strain evidence="4 5">DSM 44637</strain>
    </source>
</reference>
<evidence type="ECO:0000256" key="1">
    <source>
        <dbReference type="SAM" id="SignalP"/>
    </source>
</evidence>
<organism evidence="4 5">
    <name type="scientific">Amycolatopsis rubida</name>
    <dbReference type="NCBI Taxonomy" id="112413"/>
    <lineage>
        <taxon>Bacteria</taxon>
        <taxon>Bacillati</taxon>
        <taxon>Actinomycetota</taxon>
        <taxon>Actinomycetes</taxon>
        <taxon>Pseudonocardiales</taxon>
        <taxon>Pseudonocardiaceae</taxon>
        <taxon>Amycolatopsis</taxon>
    </lineage>
</organism>
<dbReference type="InterPro" id="IPR001466">
    <property type="entry name" value="Beta-lactam-related"/>
</dbReference>
<dbReference type="Proteomes" id="UP000199137">
    <property type="component" value="Unassembled WGS sequence"/>
</dbReference>
<dbReference type="EMBL" id="FOWC01000002">
    <property type="protein sequence ID" value="SFO50795.1"/>
    <property type="molecule type" value="Genomic_DNA"/>
</dbReference>
<dbReference type="Pfam" id="PF00144">
    <property type="entry name" value="Beta-lactamase"/>
    <property type="match status" value="1"/>
</dbReference>
<evidence type="ECO:0000313" key="5">
    <source>
        <dbReference type="Proteomes" id="UP000199137"/>
    </source>
</evidence>
<dbReference type="OrthoDB" id="503788at2"/>
<keyword evidence="6" id="KW-1185">Reference proteome</keyword>
<feature type="domain" description="Beta-lactamase-related" evidence="2">
    <location>
        <begin position="42"/>
        <end position="353"/>
    </location>
</feature>
<dbReference type="PANTHER" id="PTHR46825">
    <property type="entry name" value="D-ALANYL-D-ALANINE-CARBOXYPEPTIDASE/ENDOPEPTIDASE AMPH"/>
    <property type="match status" value="1"/>
</dbReference>
<proteinExistence type="predicted"/>
<keyword evidence="4" id="KW-0378">Hydrolase</keyword>
<dbReference type="Proteomes" id="UP000470404">
    <property type="component" value="Unassembled WGS sequence"/>
</dbReference>
<evidence type="ECO:0000259" key="2">
    <source>
        <dbReference type="Pfam" id="PF00144"/>
    </source>
</evidence>
<dbReference type="GO" id="GO:0004180">
    <property type="term" value="F:carboxypeptidase activity"/>
    <property type="evidence" value="ECO:0007669"/>
    <property type="project" value="UniProtKB-KW"/>
</dbReference>
<dbReference type="RefSeq" id="WP_067580972.1">
    <property type="nucleotide sequence ID" value="NZ_FOWC01000002.1"/>
</dbReference>
<dbReference type="STRING" id="112413.SAMN05421854_10228"/>
<dbReference type="AlphaFoldDB" id="A0A1I5HR43"/>
<gene>
    <name evidence="3" type="ORF">G3I59_09735</name>
    <name evidence="4" type="ORF">SAMN05421854_10228</name>
</gene>
<accession>A0A1I5HR43</accession>
<dbReference type="Gene3D" id="3.40.710.10">
    <property type="entry name" value="DD-peptidase/beta-lactamase superfamily"/>
    <property type="match status" value="1"/>
</dbReference>
<name>A0A1I5HR43_9PSEU</name>
<dbReference type="EMBL" id="JAAGNC010000061">
    <property type="protein sequence ID" value="NEC55859.1"/>
    <property type="molecule type" value="Genomic_DNA"/>
</dbReference>
<dbReference type="PANTHER" id="PTHR46825:SF7">
    <property type="entry name" value="D-ALANYL-D-ALANINE CARBOXYPEPTIDASE"/>
    <property type="match status" value="1"/>
</dbReference>
<dbReference type="SUPFAM" id="SSF56601">
    <property type="entry name" value="beta-lactamase/transpeptidase-like"/>
    <property type="match status" value="1"/>
</dbReference>
<feature type="signal peptide" evidence="1">
    <location>
        <begin position="1"/>
        <end position="26"/>
    </location>
</feature>